<dbReference type="Pfam" id="PF05729">
    <property type="entry name" value="NACHT"/>
    <property type="match status" value="1"/>
</dbReference>
<organism evidence="4 5">
    <name type="scientific">Streptomyces umbrinus</name>
    <dbReference type="NCBI Taxonomy" id="67370"/>
    <lineage>
        <taxon>Bacteria</taxon>
        <taxon>Bacillati</taxon>
        <taxon>Actinomycetota</taxon>
        <taxon>Actinomycetes</taxon>
        <taxon>Kitasatosporales</taxon>
        <taxon>Streptomycetaceae</taxon>
        <taxon>Streptomyces</taxon>
        <taxon>Streptomyces phaeochromogenes group</taxon>
    </lineage>
</organism>
<dbReference type="InterPro" id="IPR027417">
    <property type="entry name" value="P-loop_NTPase"/>
</dbReference>
<keyword evidence="2 4" id="KW-0067">ATP-binding</keyword>
<accession>A0ABU0SXT8</accession>
<dbReference type="EMBL" id="JAUSZI010000002">
    <property type="protein sequence ID" value="MDQ1028378.1"/>
    <property type="molecule type" value="Genomic_DNA"/>
</dbReference>
<dbReference type="PROSITE" id="PS50837">
    <property type="entry name" value="NACHT"/>
    <property type="match status" value="1"/>
</dbReference>
<evidence type="ECO:0000313" key="4">
    <source>
        <dbReference type="EMBL" id="MDQ1028378.1"/>
    </source>
</evidence>
<dbReference type="PANTHER" id="PTHR46844">
    <property type="entry name" value="SLR5058 PROTEIN"/>
    <property type="match status" value="1"/>
</dbReference>
<dbReference type="InterPro" id="IPR054547">
    <property type="entry name" value="NNH1"/>
</dbReference>
<gene>
    <name evidence="4" type="ORF">QF035_005960</name>
</gene>
<dbReference type="SUPFAM" id="SSF52058">
    <property type="entry name" value="L domain-like"/>
    <property type="match status" value="1"/>
</dbReference>
<name>A0ABU0SXT8_9ACTN</name>
<dbReference type="Gene3D" id="3.80.10.10">
    <property type="entry name" value="Ribonuclease Inhibitor"/>
    <property type="match status" value="1"/>
</dbReference>
<reference evidence="4 5" key="1">
    <citation type="submission" date="2023-07" db="EMBL/GenBank/DDBJ databases">
        <title>Comparative genomics of wheat-associated soil bacteria to identify genetic determinants of phenazine resistance.</title>
        <authorList>
            <person name="Mouncey N."/>
        </authorList>
    </citation>
    <scope>NUCLEOTIDE SEQUENCE [LARGE SCALE GENOMIC DNA]</scope>
    <source>
        <strain evidence="4 5">V2I4</strain>
    </source>
</reference>
<dbReference type="InterPro" id="IPR007111">
    <property type="entry name" value="NACHT_NTPase"/>
</dbReference>
<dbReference type="Gene3D" id="3.40.50.300">
    <property type="entry name" value="P-loop containing nucleotide triphosphate hydrolases"/>
    <property type="match status" value="1"/>
</dbReference>
<evidence type="ECO:0000256" key="1">
    <source>
        <dbReference type="ARBA" id="ARBA00022741"/>
    </source>
</evidence>
<keyword evidence="1" id="KW-0547">Nucleotide-binding</keyword>
<dbReference type="RefSeq" id="WP_307523561.1">
    <property type="nucleotide sequence ID" value="NZ_JAUSZI010000002.1"/>
</dbReference>
<sequence length="1067" mass="118103">MVDPGTVGVRVASGIIAPLVRKLFVKEGPGAGLVERPVRLSALVSFKGEKRTLSEKDFRKLVEELVRRAAGETLDRASDQSELEAVTDTLELTLHTLGDLGLDDVEAVRLGHESLAAKMYDRAGGAQLVRFLSQDSVSLYSYLLENACLHILHFLTQRSTFVARSLVDQSRQLSELIARTDILIQRLPSQSAEDAEFEERYAAHIAKKHSLLTIYGVDLNECREWPLDTAYLSLEASRSAEHQPVVDRAFAAHAAEGRGGVTSAEGWIPALPQPVERALAGSQRVLLRGSAGSGKTTLVQWLAVTTARQDRLTGELAHLIGRVPFVLPLRTLTRGGAVLPAPMDFLTAVGCPLTGSQPSSWTDRVLSAGRGLLLIDGIDEVPEQERERTRRWLSDLLSAFPGNLWLVTSRPSAVRDDWLGSEDFTDLALSQMSRDNIAVFIRRWHEAAGAEPALGKTLLNAVRTKQDLGRLATNPLMCALVCALHRERRGFLPRGRKALYDAALSMLLERRDRERDMQGMAGELDEESQVELLQKLAYWLIRNGRAEMDRADAVSQLERLLPSMPHVAEQGSAEEILRYLLVRSGLLREPAKGAVDFVHRTFQDYLGARAAVEERDFDLLVRHAHLDQWEDVVRMAVAHARPNERARLLRGLLRRGDAEPPHRTRLHLLAMACLEHAAKLAPEVRREVEKRAGELIPPRSNEEAQELADIGAIVLELLPGPEDVEDEADAARVVQTACLIGGDAALPYLVRYRNHESSAVRHQLGFHWYRFDTETYAREIIDHLREKPETVISVRSSEELAALHRLGGNNQVRCMGDFTGAEISGAFGDHQLEKLVIIDNSVIDSLEFVARFEALRRLNLVSCPSVASLAPLTGLPLEELILSDLPLLEDLSPLRELTRLDMLSLRTKTPWPGLDVIAREAPLQCVFLPGNASGLAALGEFPSLRQLGLDLNTSPAPEDWQAIGGLEKLTILSLNPAELASLAATGTVLNRISRVFLMLNRKQLDLRQAVTAFPSMQYISMYEPDVLDLAPLASHPTLQTVLVQSARHIHNADKLADSVKLLVHPRR</sequence>
<dbReference type="Pfam" id="PF22733">
    <property type="entry name" value="NNH1"/>
    <property type="match status" value="1"/>
</dbReference>
<dbReference type="SUPFAM" id="SSF52540">
    <property type="entry name" value="P-loop containing nucleoside triphosphate hydrolases"/>
    <property type="match status" value="1"/>
</dbReference>
<dbReference type="PANTHER" id="PTHR46844:SF1">
    <property type="entry name" value="SLR5058 PROTEIN"/>
    <property type="match status" value="1"/>
</dbReference>
<comment type="caution">
    <text evidence="4">The sequence shown here is derived from an EMBL/GenBank/DDBJ whole genome shotgun (WGS) entry which is preliminary data.</text>
</comment>
<keyword evidence="5" id="KW-1185">Reference proteome</keyword>
<protein>
    <submittedName>
        <fullName evidence="4">Energy-coupling factor transporter ATP-binding protein EcfA2</fullName>
    </submittedName>
</protein>
<evidence type="ECO:0000259" key="3">
    <source>
        <dbReference type="PROSITE" id="PS50837"/>
    </source>
</evidence>
<proteinExistence type="predicted"/>
<dbReference type="GO" id="GO:0005524">
    <property type="term" value="F:ATP binding"/>
    <property type="evidence" value="ECO:0007669"/>
    <property type="project" value="UniProtKB-KW"/>
</dbReference>
<dbReference type="Proteomes" id="UP001230328">
    <property type="component" value="Unassembled WGS sequence"/>
</dbReference>
<dbReference type="InterPro" id="IPR032675">
    <property type="entry name" value="LRR_dom_sf"/>
</dbReference>
<evidence type="ECO:0000256" key="2">
    <source>
        <dbReference type="ARBA" id="ARBA00022840"/>
    </source>
</evidence>
<feature type="domain" description="NACHT" evidence="3">
    <location>
        <begin position="283"/>
        <end position="613"/>
    </location>
</feature>
<evidence type="ECO:0000313" key="5">
    <source>
        <dbReference type="Proteomes" id="UP001230328"/>
    </source>
</evidence>